<name>A0A6J5MGB9_9CAUD</name>
<protein>
    <submittedName>
        <fullName evidence="1">Uncharacterized protein</fullName>
    </submittedName>
</protein>
<dbReference type="EMBL" id="LR798290">
    <property type="protein sequence ID" value="CAB5220589.1"/>
    <property type="molecule type" value="Genomic_DNA"/>
</dbReference>
<dbReference type="EMBL" id="LR797535">
    <property type="protein sequence ID" value="CAB4223305.1"/>
    <property type="molecule type" value="Genomic_DNA"/>
</dbReference>
<proteinExistence type="predicted"/>
<evidence type="ECO:0000313" key="4">
    <source>
        <dbReference type="EMBL" id="CAB4223305.1"/>
    </source>
</evidence>
<dbReference type="EMBL" id="LR797169">
    <property type="protein sequence ID" value="CAB4191565.1"/>
    <property type="molecule type" value="Genomic_DNA"/>
</dbReference>
<evidence type="ECO:0000313" key="5">
    <source>
        <dbReference type="EMBL" id="CAB5220589.1"/>
    </source>
</evidence>
<dbReference type="Pfam" id="PF12691">
    <property type="entry name" value="Phage_tail_terminator_6"/>
    <property type="match status" value="1"/>
</dbReference>
<organism evidence="1">
    <name type="scientific">uncultured Caudovirales phage</name>
    <dbReference type="NCBI Taxonomy" id="2100421"/>
    <lineage>
        <taxon>Viruses</taxon>
        <taxon>Duplodnaviria</taxon>
        <taxon>Heunggongvirae</taxon>
        <taxon>Uroviricota</taxon>
        <taxon>Caudoviricetes</taxon>
        <taxon>Peduoviridae</taxon>
        <taxon>Maltschvirus</taxon>
        <taxon>Maltschvirus maltsch</taxon>
    </lineage>
</organism>
<sequence length="132" mass="14238">MSTLIDLANFLDTAQASLTLGTNLFIGRLPDSPDTCVVLYEYGGSAPDSLMGTGLPAIQNPAVQVVVRSASYAAAETLATACWTTLEGIVNQTLTATLYYRVSAIQSPFPLERDSQDRIVFVQNFDVQRVFA</sequence>
<gene>
    <name evidence="3" type="ORF">UFOVP1219_65</name>
    <name evidence="4" type="ORF">UFOVP1671_40</name>
    <name evidence="5" type="ORF">UFOVP358_67</name>
    <name evidence="1" type="ORF">UFOVP476_37</name>
    <name evidence="2" type="ORF">UFOVP986_38</name>
</gene>
<evidence type="ECO:0000313" key="1">
    <source>
        <dbReference type="EMBL" id="CAB4145694.1"/>
    </source>
</evidence>
<dbReference type="InterPro" id="IPR024411">
    <property type="entry name" value="Tail_terminator_phage"/>
</dbReference>
<reference evidence="1" key="1">
    <citation type="submission" date="2020-04" db="EMBL/GenBank/DDBJ databases">
        <authorList>
            <person name="Chiriac C."/>
            <person name="Salcher M."/>
            <person name="Ghai R."/>
            <person name="Kavagutti S V."/>
        </authorList>
    </citation>
    <scope>NUCLEOTIDE SEQUENCE</scope>
</reference>
<dbReference type="EMBL" id="LR796931">
    <property type="protein sequence ID" value="CAB4176491.1"/>
    <property type="molecule type" value="Genomic_DNA"/>
</dbReference>
<accession>A0A6J5MGB9</accession>
<evidence type="ECO:0000313" key="2">
    <source>
        <dbReference type="EMBL" id="CAB4176491.1"/>
    </source>
</evidence>
<evidence type="ECO:0000313" key="3">
    <source>
        <dbReference type="EMBL" id="CAB4191565.1"/>
    </source>
</evidence>
<dbReference type="EMBL" id="LR796453">
    <property type="protein sequence ID" value="CAB4145694.1"/>
    <property type="molecule type" value="Genomic_DNA"/>
</dbReference>